<feature type="transmembrane region" description="Helical" evidence="1">
    <location>
        <begin position="6"/>
        <end position="24"/>
    </location>
</feature>
<proteinExistence type="predicted"/>
<keyword evidence="1" id="KW-1133">Transmembrane helix</keyword>
<dbReference type="Proteomes" id="UP000538292">
    <property type="component" value="Unassembled WGS sequence"/>
</dbReference>
<evidence type="ECO:0000313" key="3">
    <source>
        <dbReference type="Proteomes" id="UP000538292"/>
    </source>
</evidence>
<dbReference type="AlphaFoldDB" id="A0A7W2ARF4"/>
<evidence type="ECO:0000313" key="2">
    <source>
        <dbReference type="EMBL" id="MBA4601476.1"/>
    </source>
</evidence>
<dbReference type="InterPro" id="IPR052928">
    <property type="entry name" value="Desiccation-related_membrane"/>
</dbReference>
<keyword evidence="1" id="KW-0472">Membrane</keyword>
<sequence length="98" mass="11117">MAKCKYFIAGALIGSLVGAAVAVLTTPRSGREMREELGKNLEFTKEKGKDFYHALMERIEPAEPDQTKSDQLDGWMELPVRMEDQAEKQEKEKQEISL</sequence>
<name>A0A7W2ARF4_9BACL</name>
<dbReference type="Pfam" id="PF12732">
    <property type="entry name" value="YtxH"/>
    <property type="match status" value="1"/>
</dbReference>
<keyword evidence="3" id="KW-1185">Reference proteome</keyword>
<protein>
    <submittedName>
        <fullName evidence="2">YtxH domain-containing protein</fullName>
    </submittedName>
</protein>
<accession>A0A7W2ARF4</accession>
<evidence type="ECO:0000256" key="1">
    <source>
        <dbReference type="SAM" id="Phobius"/>
    </source>
</evidence>
<dbReference type="RefSeq" id="WP_181737959.1">
    <property type="nucleotide sequence ID" value="NZ_JACEOL010000009.1"/>
</dbReference>
<dbReference type="PANTHER" id="PTHR35792">
    <property type="entry name" value="GENERAL STRESS PROTEIN"/>
    <property type="match status" value="1"/>
</dbReference>
<dbReference type="PANTHER" id="PTHR35792:SF2">
    <property type="entry name" value="GENERAL STRESS PROTEIN"/>
    <property type="match status" value="1"/>
</dbReference>
<reference evidence="2 3" key="1">
    <citation type="submission" date="2020-07" db="EMBL/GenBank/DDBJ databases">
        <title>Thermoactinomyces phylogeny.</title>
        <authorList>
            <person name="Dunlap C."/>
        </authorList>
    </citation>
    <scope>NUCLEOTIDE SEQUENCE [LARGE SCALE GENOMIC DNA]</scope>
    <source>
        <strain evidence="2 3">AMNI-1</strain>
    </source>
</reference>
<gene>
    <name evidence="2" type="ORF">H2C83_03895</name>
</gene>
<organism evidence="2 3">
    <name type="scientific">Thermoactinomyces mirandus</name>
    <dbReference type="NCBI Taxonomy" id="2756294"/>
    <lineage>
        <taxon>Bacteria</taxon>
        <taxon>Bacillati</taxon>
        <taxon>Bacillota</taxon>
        <taxon>Bacilli</taxon>
        <taxon>Bacillales</taxon>
        <taxon>Thermoactinomycetaceae</taxon>
        <taxon>Thermoactinomyces</taxon>
    </lineage>
</organism>
<comment type="caution">
    <text evidence="2">The sequence shown here is derived from an EMBL/GenBank/DDBJ whole genome shotgun (WGS) entry which is preliminary data.</text>
</comment>
<dbReference type="InterPro" id="IPR024623">
    <property type="entry name" value="YtxH"/>
</dbReference>
<dbReference type="EMBL" id="JACEOL010000009">
    <property type="protein sequence ID" value="MBA4601476.1"/>
    <property type="molecule type" value="Genomic_DNA"/>
</dbReference>
<keyword evidence="1" id="KW-0812">Transmembrane</keyword>